<dbReference type="Pfam" id="PF12697">
    <property type="entry name" value="Abhydrolase_6"/>
    <property type="match status" value="1"/>
</dbReference>
<gene>
    <name evidence="2" type="ORF">AACH00_06170</name>
</gene>
<dbReference type="InterPro" id="IPR050228">
    <property type="entry name" value="Carboxylesterase_BioH"/>
</dbReference>
<dbReference type="EMBL" id="JBBUTI010000004">
    <property type="protein sequence ID" value="MEK8045929.1"/>
    <property type="molecule type" value="Genomic_DNA"/>
</dbReference>
<dbReference type="PANTHER" id="PTHR43194:SF2">
    <property type="entry name" value="PEROXISOMAL MEMBRANE PROTEIN LPX1"/>
    <property type="match status" value="1"/>
</dbReference>
<evidence type="ECO:0000259" key="1">
    <source>
        <dbReference type="Pfam" id="PF12697"/>
    </source>
</evidence>
<sequence length="270" mass="29953">MSHAGTIVFAHANGFPAGVYRVLFEAWRAAGYEVRAIERIGHRATHPVSSNWPHLRDELIDFIAKGPQPAFLVGHSLGGLLSLMAACRRPELACGLVMLDSPVITGWRAHSVQVFKQTGLIRRVSPGKVSQGRRYQWPDRDAVYQHFKSKPTFARWDDRVLRDYVACGFDDVDDTVQLGFLREVETRIYNTLPHHLGTLMRKHPPQCPVGFIAGEVSAEMRQGGTLAAKALAGERYRTMPGGHLYAMEQPEQTAALVLSLIDSFKGAQPA</sequence>
<dbReference type="InterPro" id="IPR029058">
    <property type="entry name" value="AB_hydrolase_fold"/>
</dbReference>
<dbReference type="RefSeq" id="WP_341398210.1">
    <property type="nucleotide sequence ID" value="NZ_JBBUTI010000004.1"/>
</dbReference>
<proteinExistence type="predicted"/>
<dbReference type="PANTHER" id="PTHR43194">
    <property type="entry name" value="HYDROLASE ALPHA/BETA FOLD FAMILY"/>
    <property type="match status" value="1"/>
</dbReference>
<name>A0ABU9C248_9BURK</name>
<dbReference type="Proteomes" id="UP001379945">
    <property type="component" value="Unassembled WGS sequence"/>
</dbReference>
<organism evidence="2 3">
    <name type="scientific">Ideonella margarita</name>
    <dbReference type="NCBI Taxonomy" id="2984191"/>
    <lineage>
        <taxon>Bacteria</taxon>
        <taxon>Pseudomonadati</taxon>
        <taxon>Pseudomonadota</taxon>
        <taxon>Betaproteobacteria</taxon>
        <taxon>Burkholderiales</taxon>
        <taxon>Sphaerotilaceae</taxon>
        <taxon>Ideonella</taxon>
    </lineage>
</organism>
<accession>A0ABU9C248</accession>
<protein>
    <submittedName>
        <fullName evidence="2">Alpha/beta hydrolase</fullName>
    </submittedName>
</protein>
<keyword evidence="2" id="KW-0378">Hydrolase</keyword>
<feature type="domain" description="AB hydrolase-1" evidence="1">
    <location>
        <begin position="7"/>
        <end position="255"/>
    </location>
</feature>
<dbReference type="InterPro" id="IPR000073">
    <property type="entry name" value="AB_hydrolase_1"/>
</dbReference>
<dbReference type="SUPFAM" id="SSF53474">
    <property type="entry name" value="alpha/beta-Hydrolases"/>
    <property type="match status" value="1"/>
</dbReference>
<evidence type="ECO:0000313" key="2">
    <source>
        <dbReference type="EMBL" id="MEK8045929.1"/>
    </source>
</evidence>
<dbReference type="GO" id="GO:0016787">
    <property type="term" value="F:hydrolase activity"/>
    <property type="evidence" value="ECO:0007669"/>
    <property type="project" value="UniProtKB-KW"/>
</dbReference>
<evidence type="ECO:0000313" key="3">
    <source>
        <dbReference type="Proteomes" id="UP001379945"/>
    </source>
</evidence>
<keyword evidence="3" id="KW-1185">Reference proteome</keyword>
<reference evidence="2 3" key="1">
    <citation type="submission" date="2024-04" db="EMBL/GenBank/DDBJ databases">
        <title>Novel species of the genus Ideonella isolated from streams.</title>
        <authorList>
            <person name="Lu H."/>
        </authorList>
    </citation>
    <scope>NUCLEOTIDE SEQUENCE [LARGE SCALE GENOMIC DNA]</scope>
    <source>
        <strain evidence="2 3">LYT19W</strain>
    </source>
</reference>
<dbReference type="Gene3D" id="3.40.50.1820">
    <property type="entry name" value="alpha/beta hydrolase"/>
    <property type="match status" value="1"/>
</dbReference>
<comment type="caution">
    <text evidence="2">The sequence shown here is derived from an EMBL/GenBank/DDBJ whole genome shotgun (WGS) entry which is preliminary data.</text>
</comment>